<accession>A0A1F5JVV8</accession>
<evidence type="ECO:0008006" key="4">
    <source>
        <dbReference type="Google" id="ProtNLM"/>
    </source>
</evidence>
<dbReference type="GO" id="GO:0008381">
    <property type="term" value="F:mechanosensitive monoatomic ion channel activity"/>
    <property type="evidence" value="ECO:0007669"/>
    <property type="project" value="InterPro"/>
</dbReference>
<keyword evidence="1" id="KW-0472">Membrane</keyword>
<evidence type="ECO:0000313" key="3">
    <source>
        <dbReference type="Proteomes" id="UP000176902"/>
    </source>
</evidence>
<dbReference type="EMBL" id="MFCV01000021">
    <property type="protein sequence ID" value="OGE32765.1"/>
    <property type="molecule type" value="Genomic_DNA"/>
</dbReference>
<dbReference type="Pfam" id="PF05552">
    <property type="entry name" value="MS_channel_1st_1"/>
    <property type="match status" value="1"/>
</dbReference>
<feature type="transmembrane region" description="Helical" evidence="1">
    <location>
        <begin position="166"/>
        <end position="183"/>
    </location>
</feature>
<sequence>MEAIGLTVTAIVTTSLAGIGDYFPQFLGGLILLLLGLTISALLKEVVLRFLRFLNLEAWMEDVSEWFEKMKSDKAARGSVWTGLVAELVRWTVVILFLVPAAEAWGLPKVTELLNQFLLYIPNVFVAAVVGFVGLVLANLVSEIVKHAGKGLGSASSNLLSTISRYALYFFTTLVVLNQLGVASDLVRILFTGIVAMLAIAGGLAFGLGGQGTAKKTLDDLQRKLSK</sequence>
<name>A0A1F5JVV8_9BACT</name>
<protein>
    <recommendedName>
        <fullName evidence="4">Small-conductance mechanosensitive ion channel</fullName>
    </recommendedName>
</protein>
<dbReference type="Gene3D" id="1.10.287.1260">
    <property type="match status" value="1"/>
</dbReference>
<evidence type="ECO:0000313" key="2">
    <source>
        <dbReference type="EMBL" id="OGE32765.1"/>
    </source>
</evidence>
<reference evidence="2 3" key="1">
    <citation type="journal article" date="2016" name="Nat. Commun.">
        <title>Thousands of microbial genomes shed light on interconnected biogeochemical processes in an aquifer system.</title>
        <authorList>
            <person name="Anantharaman K."/>
            <person name="Brown C.T."/>
            <person name="Hug L.A."/>
            <person name="Sharon I."/>
            <person name="Castelle C.J."/>
            <person name="Probst A.J."/>
            <person name="Thomas B.C."/>
            <person name="Singh A."/>
            <person name="Wilkins M.J."/>
            <person name="Karaoz U."/>
            <person name="Brodie E.L."/>
            <person name="Williams K.H."/>
            <person name="Hubbard S.S."/>
            <person name="Banfield J.F."/>
        </authorList>
    </citation>
    <scope>NUCLEOTIDE SEQUENCE [LARGE SCALE GENOMIC DNA]</scope>
</reference>
<proteinExistence type="predicted"/>
<feature type="transmembrane region" description="Helical" evidence="1">
    <location>
        <begin position="27"/>
        <end position="43"/>
    </location>
</feature>
<dbReference type="PANTHER" id="PTHR30221:SF1">
    <property type="entry name" value="SMALL-CONDUCTANCE MECHANOSENSITIVE CHANNEL"/>
    <property type="match status" value="1"/>
</dbReference>
<gene>
    <name evidence="2" type="ORF">A3C59_03615</name>
</gene>
<dbReference type="InterPro" id="IPR045275">
    <property type="entry name" value="MscS_archaea/bacteria_type"/>
</dbReference>
<keyword evidence="1" id="KW-1133">Transmembrane helix</keyword>
<dbReference type="STRING" id="1797768.A3C59_03615"/>
<keyword evidence="1" id="KW-0812">Transmembrane</keyword>
<dbReference type="AlphaFoldDB" id="A0A1F5JVV8"/>
<dbReference type="Proteomes" id="UP000176902">
    <property type="component" value="Unassembled WGS sequence"/>
</dbReference>
<feature type="transmembrane region" description="Helical" evidence="1">
    <location>
        <begin position="79"/>
        <end position="99"/>
    </location>
</feature>
<feature type="transmembrane region" description="Helical" evidence="1">
    <location>
        <begin position="189"/>
        <end position="208"/>
    </location>
</feature>
<dbReference type="PANTHER" id="PTHR30221">
    <property type="entry name" value="SMALL-CONDUCTANCE MECHANOSENSITIVE CHANNEL"/>
    <property type="match status" value="1"/>
</dbReference>
<comment type="caution">
    <text evidence="2">The sequence shown here is derived from an EMBL/GenBank/DDBJ whole genome shotgun (WGS) entry which is preliminary data.</text>
</comment>
<feature type="transmembrane region" description="Helical" evidence="1">
    <location>
        <begin position="119"/>
        <end position="145"/>
    </location>
</feature>
<organism evidence="2 3">
    <name type="scientific">Candidatus Daviesbacteria bacterium RIFCSPHIGHO2_02_FULL_36_13</name>
    <dbReference type="NCBI Taxonomy" id="1797768"/>
    <lineage>
        <taxon>Bacteria</taxon>
        <taxon>Candidatus Daviesiibacteriota</taxon>
    </lineage>
</organism>
<evidence type="ECO:0000256" key="1">
    <source>
        <dbReference type="SAM" id="Phobius"/>
    </source>
</evidence>
<dbReference type="InterPro" id="IPR008910">
    <property type="entry name" value="MSC_TM_helix"/>
</dbReference>